<dbReference type="GO" id="GO:0003989">
    <property type="term" value="F:acetyl-CoA carboxylase activity"/>
    <property type="evidence" value="ECO:0007669"/>
    <property type="project" value="UniProtKB-EC"/>
</dbReference>
<dbReference type="SUPFAM" id="SSF52440">
    <property type="entry name" value="PreATP-grasp domain"/>
    <property type="match status" value="1"/>
</dbReference>
<name>A0ABT5DPI1_9BACT</name>
<dbReference type="InterPro" id="IPR011764">
    <property type="entry name" value="Biotin_carboxylation_dom"/>
</dbReference>
<dbReference type="SUPFAM" id="SSF51246">
    <property type="entry name" value="Rudiment single hybrid motif"/>
    <property type="match status" value="1"/>
</dbReference>
<evidence type="ECO:0000256" key="3">
    <source>
        <dbReference type="ARBA" id="ARBA00022840"/>
    </source>
</evidence>
<evidence type="ECO:0000256" key="5">
    <source>
        <dbReference type="PROSITE-ProRule" id="PRU00409"/>
    </source>
</evidence>
<feature type="region of interest" description="Disordered" evidence="6">
    <location>
        <begin position="480"/>
        <end position="504"/>
    </location>
</feature>
<sequence>MTPPFRKILVANRGEIALRVFRTCAERGIATVAVFSDADRDALHTTMADESVHIGAAPAADSYLRVERILAAAKATGAEAIHPGYGFLSERAYFVEACKEAGVVFIGPSAHAMNVMGDKAGARKAMREAGVPVVPGFDDIADAEQAEAAAREIGFPVMLKASAGGGGKGMRIVHEASELRRAYEGAAREAKASFGDDRMLMERAVLNARHVEIQLMADQFGETVYLNERDCSVQRRHQKVIEESPSPSPQMTPEVRQAMGEVAVRAAKAVDYTGAGTVEFLFEETAKGPRFYFLEMNTRLQVEHPVTEATCGRDLVWDQIRVAAGQPLGYTQADVELRGHAVECRVYAEDPRKFLPSPGQVRLVRWPVGANLRIDTAVASGSVVSRFYDPMIAKITTWGPDRAAALARMREALRETVVLGIETNLAFHLRCLDEPDFLAGDFSTRYIDKHPDLVAEHVPSDADARAIAAAAAVRAAESLSRASASAPGGEADASAWRRSARWRG</sequence>
<dbReference type="NCBIfam" id="NF006367">
    <property type="entry name" value="PRK08591.1"/>
    <property type="match status" value="1"/>
</dbReference>
<comment type="caution">
    <text evidence="9">The sequence shown here is derived from an EMBL/GenBank/DDBJ whole genome shotgun (WGS) entry which is preliminary data.</text>
</comment>
<dbReference type="Pfam" id="PF00289">
    <property type="entry name" value="Biotin_carb_N"/>
    <property type="match status" value="1"/>
</dbReference>
<dbReference type="PROSITE" id="PS50979">
    <property type="entry name" value="BC"/>
    <property type="match status" value="1"/>
</dbReference>
<dbReference type="RefSeq" id="WP_272083807.1">
    <property type="nucleotide sequence ID" value="NZ_JAQNDL010000001.1"/>
</dbReference>
<evidence type="ECO:0000256" key="6">
    <source>
        <dbReference type="SAM" id="MobiDB-lite"/>
    </source>
</evidence>
<dbReference type="InterPro" id="IPR005481">
    <property type="entry name" value="BC-like_N"/>
</dbReference>
<feature type="domain" description="ATP-grasp" evidence="7">
    <location>
        <begin position="123"/>
        <end position="324"/>
    </location>
</feature>
<dbReference type="Pfam" id="PF02786">
    <property type="entry name" value="CPSase_L_D2"/>
    <property type="match status" value="1"/>
</dbReference>
<dbReference type="Gene3D" id="3.30.470.20">
    <property type="entry name" value="ATP-grasp fold, B domain"/>
    <property type="match status" value="1"/>
</dbReference>
<dbReference type="PANTHER" id="PTHR18866:SF33">
    <property type="entry name" value="METHYLCROTONOYL-COA CARBOXYLASE SUBUNIT ALPHA, MITOCHONDRIAL-RELATED"/>
    <property type="match status" value="1"/>
</dbReference>
<reference evidence="9 10" key="1">
    <citation type="submission" date="2022-11" db="EMBL/GenBank/DDBJ databases">
        <title>Minimal conservation of predation-associated metabolite biosynthetic gene clusters underscores biosynthetic potential of Myxococcota including descriptions for ten novel species: Archangium lansinium sp. nov., Myxococcus landrumus sp. nov., Nannocystis bai.</title>
        <authorList>
            <person name="Ahearne A."/>
            <person name="Stevens C."/>
            <person name="Dowd S."/>
        </authorList>
    </citation>
    <scope>NUCLEOTIDE SEQUENCE [LARGE SCALE GENOMIC DNA]</scope>
    <source>
        <strain evidence="9 10">BB15-2</strain>
    </source>
</reference>
<dbReference type="InterPro" id="IPR050856">
    <property type="entry name" value="Biotin_carboxylase_complex"/>
</dbReference>
<dbReference type="Pfam" id="PF02785">
    <property type="entry name" value="Biotin_carb_C"/>
    <property type="match status" value="1"/>
</dbReference>
<feature type="compositionally biased region" description="Low complexity" evidence="6">
    <location>
        <begin position="480"/>
        <end position="497"/>
    </location>
</feature>
<evidence type="ECO:0000256" key="2">
    <source>
        <dbReference type="ARBA" id="ARBA00022741"/>
    </source>
</evidence>
<dbReference type="PROSITE" id="PS50975">
    <property type="entry name" value="ATP_GRASP"/>
    <property type="match status" value="1"/>
</dbReference>
<protein>
    <submittedName>
        <fullName evidence="9">Acetyl-CoA carboxylase biotin carboxylase subunit</fullName>
        <ecNumber evidence="9">6.4.1.2</ecNumber>
    </submittedName>
</protein>
<dbReference type="InterPro" id="IPR005482">
    <property type="entry name" value="Biotin_COase_C"/>
</dbReference>
<evidence type="ECO:0000256" key="1">
    <source>
        <dbReference type="ARBA" id="ARBA00022598"/>
    </source>
</evidence>
<dbReference type="Proteomes" id="UP001221686">
    <property type="component" value="Unassembled WGS sequence"/>
</dbReference>
<evidence type="ECO:0000259" key="8">
    <source>
        <dbReference type="PROSITE" id="PS50979"/>
    </source>
</evidence>
<evidence type="ECO:0000313" key="10">
    <source>
        <dbReference type="Proteomes" id="UP001221686"/>
    </source>
</evidence>
<dbReference type="SMART" id="SM00878">
    <property type="entry name" value="Biotin_carb_C"/>
    <property type="match status" value="1"/>
</dbReference>
<evidence type="ECO:0000313" key="9">
    <source>
        <dbReference type="EMBL" id="MDC0715446.1"/>
    </source>
</evidence>
<dbReference type="PANTHER" id="PTHR18866">
    <property type="entry name" value="CARBOXYLASE:PYRUVATE/ACETYL-COA/PROPIONYL-COA CARBOXYLASE"/>
    <property type="match status" value="1"/>
</dbReference>
<keyword evidence="2 5" id="KW-0547">Nucleotide-binding</keyword>
<dbReference type="EMBL" id="JAQNDL010000001">
    <property type="protein sequence ID" value="MDC0715446.1"/>
    <property type="molecule type" value="Genomic_DNA"/>
</dbReference>
<dbReference type="PROSITE" id="PS00866">
    <property type="entry name" value="CPSASE_1"/>
    <property type="match status" value="1"/>
</dbReference>
<evidence type="ECO:0000259" key="7">
    <source>
        <dbReference type="PROSITE" id="PS50975"/>
    </source>
</evidence>
<feature type="domain" description="Biotin carboxylation" evidence="8">
    <location>
        <begin position="4"/>
        <end position="452"/>
    </location>
</feature>
<dbReference type="PROSITE" id="PS00867">
    <property type="entry name" value="CPSASE_2"/>
    <property type="match status" value="1"/>
</dbReference>
<dbReference type="InterPro" id="IPR016185">
    <property type="entry name" value="PreATP-grasp_dom_sf"/>
</dbReference>
<keyword evidence="4" id="KW-0092">Biotin</keyword>
<gene>
    <name evidence="9" type="ORF">POL25_00995</name>
</gene>
<dbReference type="InterPro" id="IPR011761">
    <property type="entry name" value="ATP-grasp"/>
</dbReference>
<dbReference type="SUPFAM" id="SSF56059">
    <property type="entry name" value="Glutathione synthetase ATP-binding domain-like"/>
    <property type="match status" value="1"/>
</dbReference>
<dbReference type="EC" id="6.4.1.2" evidence="9"/>
<organism evidence="9 10">
    <name type="scientific">Nannocystis bainbridge</name>
    <dbReference type="NCBI Taxonomy" id="2995303"/>
    <lineage>
        <taxon>Bacteria</taxon>
        <taxon>Pseudomonadati</taxon>
        <taxon>Myxococcota</taxon>
        <taxon>Polyangia</taxon>
        <taxon>Nannocystales</taxon>
        <taxon>Nannocystaceae</taxon>
        <taxon>Nannocystis</taxon>
    </lineage>
</organism>
<evidence type="ECO:0000256" key="4">
    <source>
        <dbReference type="ARBA" id="ARBA00023267"/>
    </source>
</evidence>
<keyword evidence="3 5" id="KW-0067">ATP-binding</keyword>
<proteinExistence type="predicted"/>
<dbReference type="InterPro" id="IPR005479">
    <property type="entry name" value="CPAse_ATP-bd"/>
</dbReference>
<dbReference type="InterPro" id="IPR011054">
    <property type="entry name" value="Rudment_hybrid_motif"/>
</dbReference>
<keyword evidence="1 9" id="KW-0436">Ligase</keyword>
<accession>A0ABT5DPI1</accession>
<keyword evidence="10" id="KW-1185">Reference proteome</keyword>